<dbReference type="Proteomes" id="UP000317835">
    <property type="component" value="Chromosome"/>
</dbReference>
<evidence type="ECO:0000313" key="2">
    <source>
        <dbReference type="EMBL" id="QDV34438.1"/>
    </source>
</evidence>
<dbReference type="EMBL" id="CP036426">
    <property type="protein sequence ID" value="QDV34438.1"/>
    <property type="molecule type" value="Genomic_DNA"/>
</dbReference>
<dbReference type="KEGG" id="tpla:ElP_23270"/>
<feature type="region of interest" description="Disordered" evidence="1">
    <location>
        <begin position="384"/>
        <end position="576"/>
    </location>
</feature>
<feature type="compositionally biased region" description="Basic residues" evidence="1">
    <location>
        <begin position="439"/>
        <end position="457"/>
    </location>
</feature>
<accession>A0A518H0U6</accession>
<reference evidence="2 3" key="1">
    <citation type="submission" date="2019-02" db="EMBL/GenBank/DDBJ databases">
        <title>Deep-cultivation of Planctomycetes and their phenomic and genomic characterization uncovers novel biology.</title>
        <authorList>
            <person name="Wiegand S."/>
            <person name="Jogler M."/>
            <person name="Boedeker C."/>
            <person name="Pinto D."/>
            <person name="Vollmers J."/>
            <person name="Rivas-Marin E."/>
            <person name="Kohn T."/>
            <person name="Peeters S.H."/>
            <person name="Heuer A."/>
            <person name="Rast P."/>
            <person name="Oberbeckmann S."/>
            <person name="Bunk B."/>
            <person name="Jeske O."/>
            <person name="Meyerdierks A."/>
            <person name="Storesund J.E."/>
            <person name="Kallscheuer N."/>
            <person name="Luecker S."/>
            <person name="Lage O.M."/>
            <person name="Pohl T."/>
            <person name="Merkel B.J."/>
            <person name="Hornburger P."/>
            <person name="Mueller R.-W."/>
            <person name="Bruemmer F."/>
            <person name="Labrenz M."/>
            <person name="Spormann A.M."/>
            <person name="Op den Camp H."/>
            <person name="Overmann J."/>
            <person name="Amann R."/>
            <person name="Jetten M.S.M."/>
            <person name="Mascher T."/>
            <person name="Medema M.H."/>
            <person name="Devos D.P."/>
            <person name="Kaster A.-K."/>
            <person name="Ovreas L."/>
            <person name="Rohde M."/>
            <person name="Galperin M.Y."/>
            <person name="Jogler C."/>
        </authorList>
    </citation>
    <scope>NUCLEOTIDE SEQUENCE [LARGE SCALE GENOMIC DNA]</scope>
    <source>
        <strain evidence="2 3">ElP</strain>
    </source>
</reference>
<keyword evidence="3" id="KW-1185">Reference proteome</keyword>
<sequence>MGPITLAGRAYHTCPARRTGHIPIDAELGLAAGTLTPGAEEITTWAGTVGSFAEAAEKPLPRMAGLRLAESTVERTTEAAGERLSGLWAAGHALGPAADWRWNRDARGRAVGYVSVDAAGLGMPGDRGAKADGRMASVGKVFNPRAAPSEAAPKGHPPAARYQAGLMGLDELGARMRRQAAQVGLDRAERWVALTGGGAGRDGFMDVSFPRAVRVPDFDHAAEHLGDLAKAYCGGDAEAAGTLTGRWSHRMKHEGGGAIPATLEALDLGGRSAAAREGHRQVSGYIRNNLHRMDYPRYRAAGWQIGSGHIEAACKTVSGAGCVGAATGRMRCASCGRCTKVSPANGMPSGTDPSTDTPTVYRRRRRSPTGVEWRARHWIPIDLGPGFPLRRRSRRAPGPRGAGPPAPRPPTLEWGSPARIALKEGSGLRPGELVSHVQPRARPRGRTGRSSRARPRSPGRAGGRPDPRAPPPDAAPPRRAAASDEDLPDGDSPGRDSPPDGPEPDRSRTIGVRADEAGPRSSAWSLVRSWTRRPDRSSASSSPPTTRACSTWTATPRTGSRSTTRPPRLSNWPAGR</sequence>
<evidence type="ECO:0000256" key="1">
    <source>
        <dbReference type="SAM" id="MobiDB-lite"/>
    </source>
</evidence>
<evidence type="ECO:0000313" key="3">
    <source>
        <dbReference type="Proteomes" id="UP000317835"/>
    </source>
</evidence>
<feature type="compositionally biased region" description="Basic and acidic residues" evidence="1">
    <location>
        <begin position="492"/>
        <end position="518"/>
    </location>
</feature>
<proteinExistence type="predicted"/>
<organism evidence="2 3">
    <name type="scientific">Tautonia plasticadhaerens</name>
    <dbReference type="NCBI Taxonomy" id="2527974"/>
    <lineage>
        <taxon>Bacteria</taxon>
        <taxon>Pseudomonadati</taxon>
        <taxon>Planctomycetota</taxon>
        <taxon>Planctomycetia</taxon>
        <taxon>Isosphaerales</taxon>
        <taxon>Isosphaeraceae</taxon>
        <taxon>Tautonia</taxon>
    </lineage>
</organism>
<name>A0A518H0U6_9BACT</name>
<feature type="compositionally biased region" description="Low complexity" evidence="1">
    <location>
        <begin position="348"/>
        <end position="359"/>
    </location>
</feature>
<gene>
    <name evidence="2" type="ORF">ElP_23270</name>
</gene>
<protein>
    <submittedName>
        <fullName evidence="2">Uncharacterized protein</fullName>
    </submittedName>
</protein>
<feature type="region of interest" description="Disordered" evidence="1">
    <location>
        <begin position="344"/>
        <end position="368"/>
    </location>
</feature>
<dbReference type="AlphaFoldDB" id="A0A518H0U6"/>
<feature type="compositionally biased region" description="Low complexity" evidence="1">
    <location>
        <begin position="537"/>
        <end position="570"/>
    </location>
</feature>